<accession>A0A0C1CZK7</accession>
<organism evidence="3 4">
    <name type="scientific">Kaistella jeonii</name>
    <dbReference type="NCBI Taxonomy" id="266749"/>
    <lineage>
        <taxon>Bacteria</taxon>
        <taxon>Pseudomonadati</taxon>
        <taxon>Bacteroidota</taxon>
        <taxon>Flavobacteriia</taxon>
        <taxon>Flavobacteriales</taxon>
        <taxon>Weeksellaceae</taxon>
        <taxon>Chryseobacterium group</taxon>
        <taxon>Kaistella</taxon>
    </lineage>
</organism>
<feature type="domain" description="BD-FAE-like" evidence="2">
    <location>
        <begin position="82"/>
        <end position="280"/>
    </location>
</feature>
<keyword evidence="4" id="KW-1185">Reference proteome</keyword>
<dbReference type="PANTHER" id="PTHR48081">
    <property type="entry name" value="AB HYDROLASE SUPERFAMILY PROTEIN C4A8.06C"/>
    <property type="match status" value="1"/>
</dbReference>
<protein>
    <recommendedName>
        <fullName evidence="2">BD-FAE-like domain-containing protein</fullName>
    </recommendedName>
</protein>
<comment type="caution">
    <text evidence="3">The sequence shown here is derived from an EMBL/GenBank/DDBJ whole genome shotgun (WGS) entry which is preliminary data.</text>
</comment>
<evidence type="ECO:0000313" key="4">
    <source>
        <dbReference type="Proteomes" id="UP000031473"/>
    </source>
</evidence>
<name>A0A0C1CZK7_9FLAO</name>
<dbReference type="AlphaFoldDB" id="A0A0C1CZK7"/>
<evidence type="ECO:0000313" key="3">
    <source>
        <dbReference type="EMBL" id="KIA89866.1"/>
    </source>
</evidence>
<evidence type="ECO:0000259" key="2">
    <source>
        <dbReference type="Pfam" id="PF20434"/>
    </source>
</evidence>
<dbReference type="GO" id="GO:0016787">
    <property type="term" value="F:hydrolase activity"/>
    <property type="evidence" value="ECO:0007669"/>
    <property type="project" value="UniProtKB-KW"/>
</dbReference>
<gene>
    <name evidence="3" type="ORF">OA86_04395</name>
</gene>
<dbReference type="InterPro" id="IPR049492">
    <property type="entry name" value="BD-FAE-like_dom"/>
</dbReference>
<proteinExistence type="predicted"/>
<dbReference type="EMBL" id="JSYL01000002">
    <property type="protein sequence ID" value="KIA89866.1"/>
    <property type="molecule type" value="Genomic_DNA"/>
</dbReference>
<dbReference type="InterPro" id="IPR050300">
    <property type="entry name" value="GDXG_lipolytic_enzyme"/>
</dbReference>
<dbReference type="Proteomes" id="UP000031473">
    <property type="component" value="Unassembled WGS sequence"/>
</dbReference>
<dbReference type="Gene3D" id="3.40.50.1820">
    <property type="entry name" value="alpha/beta hydrolase"/>
    <property type="match status" value="1"/>
</dbReference>
<dbReference type="Pfam" id="PF20434">
    <property type="entry name" value="BD-FAE"/>
    <property type="match status" value="1"/>
</dbReference>
<dbReference type="InterPro" id="IPR029058">
    <property type="entry name" value="AB_hydrolase_fold"/>
</dbReference>
<dbReference type="STRING" id="266749.SAMN05421876_1036"/>
<dbReference type="SUPFAM" id="SSF53474">
    <property type="entry name" value="alpha/beta-Hydrolases"/>
    <property type="match status" value="1"/>
</dbReference>
<evidence type="ECO:0000256" key="1">
    <source>
        <dbReference type="ARBA" id="ARBA00022801"/>
    </source>
</evidence>
<sequence length="319" mass="35938">MILLKADKEHTFKITIHNIINGKVFDDVKDNFKNKKMKVIISAVVLLFFLSSCNNDSESDIVYTNARNLMDVSYGPDSKQKMDIYLPPNRSNSKTKVFVLIHGGGWTSGDKVDFNSYIPKLQMNLSDFAIVNINYRLVGSSVTYLLPYLTDDVKYVLDNLGQNSSEYGIKPEFVLCGVSAGGHLSMLYSYKYDDQKRVKAVVNIVGPTNFEDSYYTSYPQYWDAIPFIIDPSLLPPNYSAPKFASPITWVTNSSAPTISFFGSNDELVPPSQKTILDQKLQEKNVANESYLYNGGHGIGGDYENEIISKTKSFIYKYVK</sequence>
<reference evidence="3 4" key="1">
    <citation type="submission" date="2014-10" db="EMBL/GenBank/DDBJ databases">
        <title>Kaistella jeonii genome.</title>
        <authorList>
            <person name="Clayton J.T."/>
            <person name="Newman J.D."/>
        </authorList>
    </citation>
    <scope>NUCLEOTIDE SEQUENCE [LARGE SCALE GENOMIC DNA]</scope>
    <source>
        <strain evidence="3 4">DSM 17048</strain>
    </source>
</reference>
<keyword evidence="1" id="KW-0378">Hydrolase</keyword>